<proteinExistence type="predicted"/>
<organism evidence="3 4">
    <name type="scientific">Plasmodium yoelii yoelii</name>
    <dbReference type="NCBI Taxonomy" id="73239"/>
    <lineage>
        <taxon>Eukaryota</taxon>
        <taxon>Sar</taxon>
        <taxon>Alveolata</taxon>
        <taxon>Apicomplexa</taxon>
        <taxon>Aconoidasida</taxon>
        <taxon>Haemosporida</taxon>
        <taxon>Plasmodiidae</taxon>
        <taxon>Plasmodium</taxon>
        <taxon>Plasmodium (Vinckeia)</taxon>
    </lineage>
</organism>
<dbReference type="NCBIfam" id="TIGR01601">
    <property type="entry name" value="PYST-C1"/>
    <property type="match status" value="1"/>
</dbReference>
<protein>
    <submittedName>
        <fullName evidence="3">Fam-c protein</fullName>
    </submittedName>
</protein>
<evidence type="ECO:0000259" key="2">
    <source>
        <dbReference type="Pfam" id="PF09690"/>
    </source>
</evidence>
<dbReference type="Pfam" id="PF09690">
    <property type="entry name" value="PYST-C1"/>
    <property type="match status" value="1"/>
</dbReference>
<evidence type="ECO:0000313" key="3">
    <source>
        <dbReference type="EMBL" id="WBY59651.1"/>
    </source>
</evidence>
<dbReference type="NCBIfam" id="TIGR01604">
    <property type="entry name" value="PYST-C2"/>
    <property type="match status" value="1"/>
</dbReference>
<gene>
    <name evidence="3" type="ORF">Py17XNL_001302880</name>
</gene>
<reference evidence="3" key="1">
    <citation type="submission" date="2023-01" db="EMBL/GenBank/DDBJ databases">
        <title>Long-Read Genome Assembly and Gene Model Annotations for the Rodent Malaria Parasite Plasmodium yoelii 17XNL.</title>
        <authorList>
            <person name="Mitchell G.J."/>
            <person name="Sebastian A."/>
            <person name="Albert I."/>
            <person name="Lindner S.E."/>
        </authorList>
    </citation>
    <scope>NUCLEOTIDE SEQUENCE</scope>
    <source>
        <strain evidence="3">17XNL clone 1.1</strain>
    </source>
</reference>
<dbReference type="InterPro" id="IPR006491">
    <property type="entry name" value="PYST_C2"/>
</dbReference>
<dbReference type="EMBL" id="CP115537">
    <property type="protein sequence ID" value="WBY59651.1"/>
    <property type="molecule type" value="Genomic_DNA"/>
</dbReference>
<evidence type="ECO:0000256" key="1">
    <source>
        <dbReference type="SAM" id="SignalP"/>
    </source>
</evidence>
<evidence type="ECO:0000313" key="4">
    <source>
        <dbReference type="Proteomes" id="UP001054126"/>
    </source>
</evidence>
<feature type="signal peptide" evidence="1">
    <location>
        <begin position="1"/>
        <end position="23"/>
    </location>
</feature>
<keyword evidence="1" id="KW-0732">Signal</keyword>
<name>A0AAE9WT83_PLAYO</name>
<accession>A0AAE9WT83</accession>
<sequence>MNKRVYSLVCIALYAFLAGSIHCFDPKHIPLYYRSKVSVAGYTSDIDTKKINGNNEADDIEYKHETQLKNNNPKDGAYDEDDKDNKEFNCFNIFKRDKKKKKKPIINDVPVTLPYNKIVLTYSNNESLPTVTMRMGQIQRRFIPKDQKHLEDVLKLQKIFEELYSNNDESLSKAPLKVSKELQDMFGKIPKFYSYYYLLKEKLEKKN</sequence>
<feature type="domain" description="PYST-C1-like N-terminal" evidence="2">
    <location>
        <begin position="36"/>
        <end position="101"/>
    </location>
</feature>
<dbReference type="InterPro" id="IPR006488">
    <property type="entry name" value="PYST-C1_N"/>
</dbReference>
<dbReference type="AlphaFoldDB" id="A0AAE9WT83"/>
<feature type="chain" id="PRO_5042181760" evidence="1">
    <location>
        <begin position="24"/>
        <end position="207"/>
    </location>
</feature>
<dbReference type="Proteomes" id="UP001054126">
    <property type="component" value="Chromosome 13"/>
</dbReference>